<proteinExistence type="predicted"/>
<feature type="transmembrane region" description="Helical" evidence="2">
    <location>
        <begin position="47"/>
        <end position="67"/>
    </location>
</feature>
<accession>A0A0B2UMG6</accession>
<name>A0A0B2UMG6_9MICR</name>
<dbReference type="InParanoid" id="A0A0B2UMG6"/>
<keyword evidence="2" id="KW-1133">Transmembrane helix</keyword>
<comment type="caution">
    <text evidence="4">The sequence shown here is derived from an EMBL/GenBank/DDBJ whole genome shotgun (WGS) entry which is preliminary data.</text>
</comment>
<dbReference type="Proteomes" id="UP000031056">
    <property type="component" value="Unassembled WGS sequence"/>
</dbReference>
<dbReference type="HOGENOM" id="CLU_120104_0_0_1"/>
<sequence>MGITTNLVQAVLLVEMSVFTFMLLPVSKGLKKSILKVFMASKLYRGILHILYVLLAMILVMFVDSAYKIYTGEDYANPFVLYQAERNLYLTGFTLFLAVIFQMFIKMMSLLFKEEESALLLRKQSMNQKKYVEDIVSGNARSEEKIKQLEDEVSSLNKKIVSSDMLIKQLRNNQNEYFSIFDKYNALKEQIQKESKKSK</sequence>
<feature type="domain" description="BAP29/BAP31 transmembrane" evidence="3">
    <location>
        <begin position="1"/>
        <end position="117"/>
    </location>
</feature>
<keyword evidence="1" id="KW-0175">Coiled coil</keyword>
<dbReference type="FunCoup" id="A0A0B2UMG6">
    <property type="interactions" value="65"/>
</dbReference>
<dbReference type="InterPro" id="IPR040463">
    <property type="entry name" value="BAP29/BAP31_N"/>
</dbReference>
<evidence type="ECO:0000256" key="2">
    <source>
        <dbReference type="SAM" id="Phobius"/>
    </source>
</evidence>
<feature type="transmembrane region" description="Helical" evidence="2">
    <location>
        <begin position="6"/>
        <end position="26"/>
    </location>
</feature>
<dbReference type="EMBL" id="JOKQ01000001">
    <property type="protein sequence ID" value="KHN70568.1"/>
    <property type="molecule type" value="Genomic_DNA"/>
</dbReference>
<evidence type="ECO:0000256" key="1">
    <source>
        <dbReference type="SAM" id="Coils"/>
    </source>
</evidence>
<feature type="transmembrane region" description="Helical" evidence="2">
    <location>
        <begin position="87"/>
        <end position="105"/>
    </location>
</feature>
<organism evidence="4 5">
    <name type="scientific">Ordospora colligata OC4</name>
    <dbReference type="NCBI Taxonomy" id="1354746"/>
    <lineage>
        <taxon>Eukaryota</taxon>
        <taxon>Fungi</taxon>
        <taxon>Fungi incertae sedis</taxon>
        <taxon>Microsporidia</taxon>
        <taxon>Ordosporidae</taxon>
        <taxon>Ordospora</taxon>
    </lineage>
</organism>
<dbReference type="OrthoDB" id="435607at2759"/>
<dbReference type="GeneID" id="26261067"/>
<keyword evidence="2" id="KW-0472">Membrane</keyword>
<keyword evidence="2" id="KW-0812">Transmembrane</keyword>
<dbReference type="STRING" id="1354746.A0A0B2UMG6"/>
<dbReference type="VEuPathDB" id="MicrosporidiaDB:M896_012240"/>
<evidence type="ECO:0000313" key="4">
    <source>
        <dbReference type="EMBL" id="KHN70568.1"/>
    </source>
</evidence>
<protein>
    <recommendedName>
        <fullName evidence="3">BAP29/BAP31 transmembrane domain-containing protein</fullName>
    </recommendedName>
</protein>
<dbReference type="RefSeq" id="XP_014564610.1">
    <property type="nucleotide sequence ID" value="XM_014709124.1"/>
</dbReference>
<evidence type="ECO:0000259" key="3">
    <source>
        <dbReference type="Pfam" id="PF05529"/>
    </source>
</evidence>
<reference evidence="4 5" key="1">
    <citation type="journal article" date="2014" name="MBio">
        <title>The Ordospora colligata genome; evolution of extreme reduction in microsporidia and host-to-parasite horizontal gene transfer.</title>
        <authorList>
            <person name="Pombert J.-F."/>
            <person name="Haag K.L."/>
            <person name="Beidas S."/>
            <person name="Ebert D."/>
            <person name="Keeling P.J."/>
        </authorList>
    </citation>
    <scope>NUCLEOTIDE SEQUENCE [LARGE SCALE GENOMIC DNA]</scope>
    <source>
        <strain evidence="4 5">OC4</strain>
    </source>
</reference>
<evidence type="ECO:0000313" key="5">
    <source>
        <dbReference type="Proteomes" id="UP000031056"/>
    </source>
</evidence>
<dbReference type="Pfam" id="PF05529">
    <property type="entry name" value="Bap31"/>
    <property type="match status" value="1"/>
</dbReference>
<gene>
    <name evidence="4" type="ORF">M896_012240</name>
</gene>
<dbReference type="AlphaFoldDB" id="A0A0B2UMG6"/>
<feature type="coiled-coil region" evidence="1">
    <location>
        <begin position="132"/>
        <end position="159"/>
    </location>
</feature>
<keyword evidence="5" id="KW-1185">Reference proteome</keyword>